<dbReference type="InterPro" id="IPR015927">
    <property type="entry name" value="Peptidase_S24_S26A/B/C"/>
</dbReference>
<dbReference type="EMBL" id="JAAIYP010000038">
    <property type="protein sequence ID" value="NFV80805.1"/>
    <property type="molecule type" value="Genomic_DNA"/>
</dbReference>
<dbReference type="Proteomes" id="UP000480684">
    <property type="component" value="Unassembled WGS sequence"/>
</dbReference>
<dbReference type="InterPro" id="IPR036286">
    <property type="entry name" value="LexA/Signal_pep-like_sf"/>
</dbReference>
<dbReference type="CDD" id="cd06529">
    <property type="entry name" value="S24_LexA-like"/>
    <property type="match status" value="1"/>
</dbReference>
<evidence type="ECO:0000313" key="7">
    <source>
        <dbReference type="Proteomes" id="UP000480684"/>
    </source>
</evidence>
<dbReference type="GO" id="GO:0003677">
    <property type="term" value="F:DNA binding"/>
    <property type="evidence" value="ECO:0007669"/>
    <property type="project" value="UniProtKB-KW"/>
</dbReference>
<sequence>MLKHADIWAAIDALARDHGLTASALARRAGLDPTTFNKSKRITREGKPRWPSTESVAKVLDATGASLSDLLDHIEGEHRANGANHLPLIGFAQAGDRGYFDDAGYPVGGSWDEIPFPEVGDPNAYALEVSGDSMEPLFRDGDRVIVSPSASVRRGDRVVVRTLEGEVMVKQLVRQTAKRIELASLNPAHPGRSLATEEVAWVARILWASQ</sequence>
<dbReference type="PANTHER" id="PTHR40661:SF3">
    <property type="entry name" value="FELS-1 PROPHAGE TRANSCRIPTIONAL REGULATOR"/>
    <property type="match status" value="1"/>
</dbReference>
<feature type="domain" description="HTH cro/C1-type" evidence="5">
    <location>
        <begin position="11"/>
        <end position="74"/>
    </location>
</feature>
<accession>A0A7C9QUE4</accession>
<comment type="caution">
    <text evidence="6">The sequence shown here is derived from an EMBL/GenBank/DDBJ whole genome shotgun (WGS) entry which is preliminary data.</text>
</comment>
<evidence type="ECO:0000256" key="2">
    <source>
        <dbReference type="ARBA" id="ARBA00023125"/>
    </source>
</evidence>
<organism evidence="6 7">
    <name type="scientific">Magnetospirillum aberrantis SpK</name>
    <dbReference type="NCBI Taxonomy" id="908842"/>
    <lineage>
        <taxon>Bacteria</taxon>
        <taxon>Pseudomonadati</taxon>
        <taxon>Pseudomonadota</taxon>
        <taxon>Alphaproteobacteria</taxon>
        <taxon>Rhodospirillales</taxon>
        <taxon>Rhodospirillaceae</taxon>
        <taxon>Magnetospirillum</taxon>
    </lineage>
</organism>
<feature type="domain" description="Peptidase S24/S26A/S26B/S26C" evidence="4">
    <location>
        <begin position="87"/>
        <end position="205"/>
    </location>
</feature>
<dbReference type="PANTHER" id="PTHR40661">
    <property type="match status" value="1"/>
</dbReference>
<proteinExistence type="predicted"/>
<dbReference type="Pfam" id="PF13443">
    <property type="entry name" value="HTH_26"/>
    <property type="match status" value="1"/>
</dbReference>
<dbReference type="InterPro" id="IPR039418">
    <property type="entry name" value="LexA-like"/>
</dbReference>
<keyword evidence="3" id="KW-0804">Transcription</keyword>
<keyword evidence="1" id="KW-0805">Transcription regulation</keyword>
<dbReference type="AlphaFoldDB" id="A0A7C9QUE4"/>
<gene>
    <name evidence="6" type="ORF">G4223_11860</name>
</gene>
<evidence type="ECO:0000256" key="1">
    <source>
        <dbReference type="ARBA" id="ARBA00023015"/>
    </source>
</evidence>
<dbReference type="InterPro" id="IPR001387">
    <property type="entry name" value="Cro/C1-type_HTH"/>
</dbReference>
<evidence type="ECO:0000259" key="4">
    <source>
        <dbReference type="Pfam" id="PF00717"/>
    </source>
</evidence>
<dbReference type="Gene3D" id="1.10.260.40">
    <property type="entry name" value="lambda repressor-like DNA-binding domains"/>
    <property type="match status" value="1"/>
</dbReference>
<dbReference type="RefSeq" id="WP_163679711.1">
    <property type="nucleotide sequence ID" value="NZ_JAAIYP010000038.1"/>
</dbReference>
<dbReference type="InterPro" id="IPR010982">
    <property type="entry name" value="Lambda_DNA-bd_dom_sf"/>
</dbReference>
<dbReference type="SUPFAM" id="SSF47413">
    <property type="entry name" value="lambda repressor-like DNA-binding domains"/>
    <property type="match status" value="1"/>
</dbReference>
<evidence type="ECO:0000313" key="6">
    <source>
        <dbReference type="EMBL" id="NFV80805.1"/>
    </source>
</evidence>
<protein>
    <submittedName>
        <fullName evidence="6">Helix-turn-helix transcriptional regulator</fullName>
    </submittedName>
</protein>
<dbReference type="Pfam" id="PF00717">
    <property type="entry name" value="Peptidase_S24"/>
    <property type="match status" value="1"/>
</dbReference>
<dbReference type="Gene3D" id="2.10.109.10">
    <property type="entry name" value="Umud Fragment, subunit A"/>
    <property type="match status" value="1"/>
</dbReference>
<name>A0A7C9QUE4_9PROT</name>
<dbReference type="SUPFAM" id="SSF51306">
    <property type="entry name" value="LexA/Signal peptidase"/>
    <property type="match status" value="1"/>
</dbReference>
<keyword evidence="2" id="KW-0238">DNA-binding</keyword>
<reference evidence="6 7" key="1">
    <citation type="submission" date="2020-02" db="EMBL/GenBank/DDBJ databases">
        <authorList>
            <person name="Dziuba M."/>
            <person name="Kuznetsov B."/>
            <person name="Mardanov A."/>
            <person name="Ravin N."/>
            <person name="Grouzdev D."/>
        </authorList>
    </citation>
    <scope>NUCLEOTIDE SEQUENCE [LARGE SCALE GENOMIC DNA]</scope>
    <source>
        <strain evidence="6 7">SpK</strain>
    </source>
</reference>
<evidence type="ECO:0000259" key="5">
    <source>
        <dbReference type="Pfam" id="PF13443"/>
    </source>
</evidence>
<evidence type="ECO:0000256" key="3">
    <source>
        <dbReference type="ARBA" id="ARBA00023163"/>
    </source>
</evidence>
<keyword evidence="7" id="KW-1185">Reference proteome</keyword>